<dbReference type="PANTHER" id="PTHR47990">
    <property type="entry name" value="2-OXOGLUTARATE (2OG) AND FE(II)-DEPENDENT OXYGENASE SUPERFAMILY PROTEIN-RELATED"/>
    <property type="match status" value="1"/>
</dbReference>
<keyword evidence="9" id="KW-1185">Reference proteome</keyword>
<evidence type="ECO:0000256" key="2">
    <source>
        <dbReference type="ARBA" id="ARBA00022723"/>
    </source>
</evidence>
<protein>
    <recommendedName>
        <fullName evidence="7">Fe2OG dioxygenase domain-containing protein</fullName>
    </recommendedName>
</protein>
<dbReference type="InterPro" id="IPR044861">
    <property type="entry name" value="IPNS-like_FE2OG_OXY"/>
</dbReference>
<dbReference type="Pfam" id="PF03171">
    <property type="entry name" value="2OG-FeII_Oxy"/>
    <property type="match status" value="1"/>
</dbReference>
<evidence type="ECO:0000259" key="7">
    <source>
        <dbReference type="PROSITE" id="PS51471"/>
    </source>
</evidence>
<dbReference type="Proteomes" id="UP000006591">
    <property type="component" value="Chromosome 5"/>
</dbReference>
<dbReference type="SUPFAM" id="SSF51197">
    <property type="entry name" value="Clavaminate synthase-like"/>
    <property type="match status" value="1"/>
</dbReference>
<evidence type="ECO:0000256" key="4">
    <source>
        <dbReference type="ARBA" id="ARBA00023004"/>
    </source>
</evidence>
<feature type="region of interest" description="Disordered" evidence="6">
    <location>
        <begin position="285"/>
        <end position="377"/>
    </location>
</feature>
<organism evidence="8">
    <name type="scientific">Oryza nivara</name>
    <name type="common">Indian wild rice</name>
    <name type="synonym">Oryza sativa f. spontanea</name>
    <dbReference type="NCBI Taxonomy" id="4536"/>
    <lineage>
        <taxon>Eukaryota</taxon>
        <taxon>Viridiplantae</taxon>
        <taxon>Streptophyta</taxon>
        <taxon>Embryophyta</taxon>
        <taxon>Tracheophyta</taxon>
        <taxon>Spermatophyta</taxon>
        <taxon>Magnoliopsida</taxon>
        <taxon>Liliopsida</taxon>
        <taxon>Poales</taxon>
        <taxon>Poaceae</taxon>
        <taxon>BOP clade</taxon>
        <taxon>Oryzoideae</taxon>
        <taxon>Oryzeae</taxon>
        <taxon>Oryzinae</taxon>
        <taxon>Oryza</taxon>
    </lineage>
</organism>
<feature type="domain" description="Fe2OG dioxygenase" evidence="7">
    <location>
        <begin position="190"/>
        <end position="299"/>
    </location>
</feature>
<dbReference type="eggNOG" id="KOG0143">
    <property type="taxonomic scope" value="Eukaryota"/>
</dbReference>
<dbReference type="InterPro" id="IPR050231">
    <property type="entry name" value="Iron_ascorbate_oxido_reductase"/>
</dbReference>
<dbReference type="AlphaFoldDB" id="A0A0E0HB07"/>
<name>A0A0E0HB07_ORYNI</name>
<dbReference type="InterPro" id="IPR027443">
    <property type="entry name" value="IPNS-like_sf"/>
</dbReference>
<feature type="compositionally biased region" description="Low complexity" evidence="6">
    <location>
        <begin position="426"/>
        <end position="436"/>
    </location>
</feature>
<evidence type="ECO:0000256" key="1">
    <source>
        <dbReference type="ARBA" id="ARBA00001961"/>
    </source>
</evidence>
<reference evidence="8" key="2">
    <citation type="submission" date="2018-04" db="EMBL/GenBank/DDBJ databases">
        <title>OnivRS2 (Oryza nivara Reference Sequence Version 2).</title>
        <authorList>
            <person name="Zhang J."/>
            <person name="Kudrna D."/>
            <person name="Lee S."/>
            <person name="Talag J."/>
            <person name="Rajasekar S."/>
            <person name="Welchert J."/>
            <person name="Hsing Y.-I."/>
            <person name="Wing R.A."/>
        </authorList>
    </citation>
    <scope>NUCLEOTIDE SEQUENCE [LARGE SCALE GENOMIC DNA]</scope>
    <source>
        <strain evidence="8">SL10</strain>
    </source>
</reference>
<accession>A0A0E0HB07</accession>
<evidence type="ECO:0000256" key="6">
    <source>
        <dbReference type="SAM" id="MobiDB-lite"/>
    </source>
</evidence>
<evidence type="ECO:0000256" key="3">
    <source>
        <dbReference type="ARBA" id="ARBA00023002"/>
    </source>
</evidence>
<dbReference type="STRING" id="4536.A0A0E0HB07"/>
<dbReference type="GO" id="GO:0046872">
    <property type="term" value="F:metal ion binding"/>
    <property type="evidence" value="ECO:0007669"/>
    <property type="project" value="UniProtKB-KW"/>
</dbReference>
<sequence length="458" mass="47352">MVVLAKGELEQIALPAAVQKAAPPLADVPEVDLGGGACRADAARAVVAACEGHGFFKVTGHGVPAGLLARVEAAAAAFFAMAQPEKEAAAAAAAAAAPGSPFGYGSKRIGCNGDLGWVEYLLLGVAAAAAAPLPAHGEASPSPSYGSFRDILNEYVVAVRAMMWEVLKLMAEGLGLKEKDALVRLVSHEESDSVLRVNHYPPHPELKQQGHGRLTGFGEHTDPQIISVLRSNDTSGLEISLRDGSWASVPPDRKSFFVNVGDVLQPGGRIKLEELQGFLHAVSLRSRATREATRSRPAAGLLSLASPTSPPPEQPPAKPDGGKDGGGGAFYPLQHPAFGAPTGNRRRGGDASRRLRRRRRPEAAEPASLLADLAPSQPDQDEVALAALHQDEALAGAVVAPVEKAAGWGSRGAGGGDVAGGRDEAASLGAAGSGSPRPDPMPAAGPRRRPAPGRRRRR</sequence>
<dbReference type="InterPro" id="IPR026992">
    <property type="entry name" value="DIOX_N"/>
</dbReference>
<feature type="compositionally biased region" description="Low complexity" evidence="6">
    <location>
        <begin position="295"/>
        <end position="307"/>
    </location>
</feature>
<keyword evidence="4 5" id="KW-0408">Iron</keyword>
<comment type="cofactor">
    <cofactor evidence="1">
        <name>L-ascorbate</name>
        <dbReference type="ChEBI" id="CHEBI:38290"/>
    </cofactor>
</comment>
<feature type="compositionally biased region" description="Pro residues" evidence="6">
    <location>
        <begin position="308"/>
        <end position="318"/>
    </location>
</feature>
<keyword evidence="2 5" id="KW-0479">Metal-binding</keyword>
<dbReference type="HOGENOM" id="CLU_732792_0_0_1"/>
<evidence type="ECO:0000256" key="5">
    <source>
        <dbReference type="RuleBase" id="RU003682"/>
    </source>
</evidence>
<feature type="region of interest" description="Disordered" evidence="6">
    <location>
        <begin position="407"/>
        <end position="458"/>
    </location>
</feature>
<evidence type="ECO:0000313" key="8">
    <source>
        <dbReference type="EnsemblPlants" id="ONIVA05G07700.1"/>
    </source>
</evidence>
<dbReference type="Pfam" id="PF14226">
    <property type="entry name" value="DIOX_N"/>
    <property type="match status" value="1"/>
</dbReference>
<dbReference type="GO" id="GO:0016491">
    <property type="term" value="F:oxidoreductase activity"/>
    <property type="evidence" value="ECO:0007669"/>
    <property type="project" value="UniProtKB-KW"/>
</dbReference>
<reference evidence="8" key="1">
    <citation type="submission" date="2015-04" db="UniProtKB">
        <authorList>
            <consortium name="EnsemblPlants"/>
        </authorList>
    </citation>
    <scope>IDENTIFICATION</scope>
    <source>
        <strain evidence="8">SL10</strain>
    </source>
</reference>
<dbReference type="Gene3D" id="2.60.120.330">
    <property type="entry name" value="B-lactam Antibiotic, Isopenicillin N Synthase, Chain"/>
    <property type="match status" value="1"/>
</dbReference>
<dbReference type="OMA" id="XDEALAG"/>
<comment type="similarity">
    <text evidence="5">Belongs to the iron/ascorbate-dependent oxidoreductase family.</text>
</comment>
<feature type="compositionally biased region" description="Basic residues" evidence="6">
    <location>
        <begin position="446"/>
        <end position="458"/>
    </location>
</feature>
<dbReference type="PROSITE" id="PS51471">
    <property type="entry name" value="FE2OG_OXY"/>
    <property type="match status" value="1"/>
</dbReference>
<dbReference type="InterPro" id="IPR005123">
    <property type="entry name" value="Oxoglu/Fe-dep_dioxygenase_dom"/>
</dbReference>
<dbReference type="EnsemblPlants" id="ONIVA05G07700.1">
    <property type="protein sequence ID" value="ONIVA05G07700.1"/>
    <property type="gene ID" value="ONIVA05G07700"/>
</dbReference>
<evidence type="ECO:0000313" key="9">
    <source>
        <dbReference type="Proteomes" id="UP000006591"/>
    </source>
</evidence>
<dbReference type="Gramene" id="ONIVA05G07700.1">
    <property type="protein sequence ID" value="ONIVA05G07700.1"/>
    <property type="gene ID" value="ONIVA05G07700"/>
</dbReference>
<feature type="compositionally biased region" description="Gly residues" evidence="6">
    <location>
        <begin position="409"/>
        <end position="419"/>
    </location>
</feature>
<proteinExistence type="inferred from homology"/>
<keyword evidence="3 5" id="KW-0560">Oxidoreductase</keyword>